<evidence type="ECO:0000256" key="2">
    <source>
        <dbReference type="ARBA" id="ARBA00008064"/>
    </source>
</evidence>
<dbReference type="KEGG" id="ypa:YPA_1812"/>
<keyword evidence="6" id="KW-0732">Signal</keyword>
<dbReference type="InterPro" id="IPR043142">
    <property type="entry name" value="PapC-like_C_sf"/>
</dbReference>
<evidence type="ECO:0000256" key="9">
    <source>
        <dbReference type="RuleBase" id="RU003884"/>
    </source>
</evidence>
<dbReference type="PANTHER" id="PTHR30451:SF20">
    <property type="entry name" value="FIMBRIAE USHER"/>
    <property type="match status" value="1"/>
</dbReference>
<evidence type="ECO:0000313" key="13">
    <source>
        <dbReference type="Proteomes" id="UP000001971"/>
    </source>
</evidence>
<dbReference type="InterPro" id="IPR037224">
    <property type="entry name" value="PapC_N_sf"/>
</dbReference>
<organism evidence="12 13">
    <name type="scientific">Yersinia pestis bv. Antiqua (strain Antiqua)</name>
    <dbReference type="NCBI Taxonomy" id="360102"/>
    <lineage>
        <taxon>Bacteria</taxon>
        <taxon>Pseudomonadati</taxon>
        <taxon>Pseudomonadota</taxon>
        <taxon>Gammaproteobacteria</taxon>
        <taxon>Enterobacterales</taxon>
        <taxon>Yersiniaceae</taxon>
        <taxon>Yersinia</taxon>
    </lineage>
</organism>
<keyword evidence="7 9" id="KW-0472">Membrane</keyword>
<evidence type="ECO:0000256" key="8">
    <source>
        <dbReference type="ARBA" id="ARBA00023237"/>
    </source>
</evidence>
<dbReference type="InterPro" id="IPR025949">
    <property type="entry name" value="PapC-like_C"/>
</dbReference>
<accession>A0A0E1NQ26</accession>
<dbReference type="PANTHER" id="PTHR30451">
    <property type="entry name" value="OUTER MEMBRANE USHER PROTEIN"/>
    <property type="match status" value="1"/>
</dbReference>
<dbReference type="Gene3D" id="2.60.40.2070">
    <property type="match status" value="1"/>
</dbReference>
<sequence precursor="true">MLSAFIFFQKNECLKYLPAFSFAICGIGGMLYIPSSAAENSEYVEFSDAFLRFPVDATRYSEGNPVSPGERQVDIYLNDQWIGRQEMRFALPSPESKVATPCFDVKLFDELGVDTAKLSSDTVKLLESRGACSPLSRLLEGGNAIFDDNQQRLDIQVPQAYLIRQARGYVHPKYWDDGVTAATLKYDYTGYRSNQNDIGSQTYQYLGLLGGLNWQSWRLYYRSALNRSDSQGFDYQNLATYVERAVPSLYSKMTIGDSNTDGQVFDSLSYRGIELTSDDRMYADSQRGYAPVVRGVARTNARVVVRQQGRPIYETTVPPGPFVIDDLYPTGQGGNLNVTITEADGSEQTFIVPFASIAELLRPGTTRYSLMAGEYRDNSMVDKPVLFMGTVRHGLSNLLTGNGGMVAAEGYLSASAGLAFNTPVGAVAFNVTQAQTRLPNKDNQRGQSIGMTYAKSLPETNTNLTIASYHYSSNGFYTPAEAMRMRDYLQHGEVNNTQIDSSWPNGSDRYDDSFKYRRRNQAQVSIAQGLPDGYGSFYANANVQDYWDGRNRDMNFQFGYTNSYKSLSYNVALNRLRDIPSGDWDNQLSVSLSIPLGTHAGAPRLSSSYSNTRGSSAIQTGVSGSAGEDNQFSYGVSAANNRSDENGSYNTLGANGSWQAPYATVGGSYSKSNSYDQASASLSGGVVAYRGGVILAPALGDTVGIIEAPDAAGARVGSYSSMYLDRRGRAILPYLSPYRQNEVELDPKGLSADVEFKSTSQKVAPTAGAVALVTFETSTGYSVLVRGHLADNTPLPFGAEVKDGGGTRVGFIAQGGQAMVRVNQQAGNLRVIWGDGIGESCSFDYKLPEGNLVKGHLVKGDYRRLEVICK</sequence>
<dbReference type="PROSITE" id="PS01151">
    <property type="entry name" value="FIMBRIAL_USHER"/>
    <property type="match status" value="1"/>
</dbReference>
<protein>
    <submittedName>
        <fullName evidence="12">Putative outer membrane usher protein</fullName>
    </submittedName>
</protein>
<dbReference type="InterPro" id="IPR042186">
    <property type="entry name" value="FimD_plug_dom"/>
</dbReference>
<dbReference type="Gene3D" id="2.60.40.3110">
    <property type="match status" value="1"/>
</dbReference>
<evidence type="ECO:0000259" key="10">
    <source>
        <dbReference type="Pfam" id="PF13953"/>
    </source>
</evidence>
<dbReference type="EMBL" id="CP000308">
    <property type="protein sequence ID" value="ABG13778.1"/>
    <property type="molecule type" value="Genomic_DNA"/>
</dbReference>
<dbReference type="Pfam" id="PF13953">
    <property type="entry name" value="PapC_C"/>
    <property type="match status" value="1"/>
</dbReference>
<comment type="subcellular location">
    <subcellularLocation>
        <location evidence="1 9">Cell outer membrane</location>
        <topology evidence="1 9">Multi-pass membrane protein</topology>
    </subcellularLocation>
</comment>
<keyword evidence="4" id="KW-1134">Transmembrane beta strand</keyword>
<keyword evidence="5 9" id="KW-0812">Transmembrane</keyword>
<name>A0A0E1NQ26_YERPA</name>
<dbReference type="Pfam" id="PF13954">
    <property type="entry name" value="PapC_N"/>
    <property type="match status" value="1"/>
</dbReference>
<dbReference type="Gene3D" id="3.10.20.410">
    <property type="match status" value="1"/>
</dbReference>
<keyword evidence="9" id="KW-1029">Fimbrium biogenesis</keyword>
<feature type="domain" description="PapC N-terminal" evidence="11">
    <location>
        <begin position="45"/>
        <end position="189"/>
    </location>
</feature>
<feature type="domain" description="PapC-like C-terminal" evidence="10">
    <location>
        <begin position="788"/>
        <end position="849"/>
    </location>
</feature>
<dbReference type="HOGENOM" id="CLU_009120_3_1_6"/>
<dbReference type="Pfam" id="PF00577">
    <property type="entry name" value="Usher"/>
    <property type="match status" value="1"/>
</dbReference>
<dbReference type="FunFam" id="2.60.40.3110:FF:000001">
    <property type="entry name" value="Putative fimbrial outer membrane usher"/>
    <property type="match status" value="1"/>
</dbReference>
<gene>
    <name evidence="12" type="ordered locus">YPA_1812</name>
</gene>
<evidence type="ECO:0000256" key="6">
    <source>
        <dbReference type="ARBA" id="ARBA00022729"/>
    </source>
</evidence>
<evidence type="ECO:0000256" key="3">
    <source>
        <dbReference type="ARBA" id="ARBA00022448"/>
    </source>
</evidence>
<dbReference type="Proteomes" id="UP000001971">
    <property type="component" value="Chromosome"/>
</dbReference>
<dbReference type="RefSeq" id="WP_002210844.1">
    <property type="nucleotide sequence ID" value="NC_008150.1"/>
</dbReference>
<evidence type="ECO:0000259" key="11">
    <source>
        <dbReference type="Pfam" id="PF13954"/>
    </source>
</evidence>
<dbReference type="InterPro" id="IPR000015">
    <property type="entry name" value="Fimb_usher"/>
</dbReference>
<dbReference type="GO" id="GO:0015473">
    <property type="term" value="F:fimbrial usher porin activity"/>
    <property type="evidence" value="ECO:0007669"/>
    <property type="project" value="InterPro"/>
</dbReference>
<dbReference type="SMR" id="A0A0E1NQ26"/>
<dbReference type="InterPro" id="IPR025885">
    <property type="entry name" value="PapC_N"/>
</dbReference>
<dbReference type="GO" id="GO:0009297">
    <property type="term" value="P:pilus assembly"/>
    <property type="evidence" value="ECO:0007669"/>
    <property type="project" value="InterPro"/>
</dbReference>
<comment type="similarity">
    <text evidence="2 9">Belongs to the fimbrial export usher family.</text>
</comment>
<dbReference type="Gene3D" id="2.60.40.2610">
    <property type="entry name" value="Outer membrane usher protein FimD, plug domain"/>
    <property type="match status" value="1"/>
</dbReference>
<dbReference type="PATRIC" id="fig|360102.15.peg.419"/>
<reference evidence="12 13" key="1">
    <citation type="journal article" date="2006" name="J. Bacteriol.">
        <title>Complete genome sequence of Yersinia pestis strains Antiqua and Nepal516: evidence of gene reduction in an emerging pathogen.</title>
        <authorList>
            <person name="Chain P.S."/>
            <person name="Hu P."/>
            <person name="Malfatti S.A."/>
            <person name="Radnedge L."/>
            <person name="Larimer F."/>
            <person name="Vergez L.M."/>
            <person name="Worsham P."/>
            <person name="Chu M.C."/>
            <person name="Andersen G.L."/>
        </authorList>
    </citation>
    <scope>NUCLEOTIDE SEQUENCE [LARGE SCALE GENOMIC DNA]</scope>
    <source>
        <strain evidence="12 13">Antiqua</strain>
    </source>
</reference>
<evidence type="ECO:0000256" key="5">
    <source>
        <dbReference type="ARBA" id="ARBA00022692"/>
    </source>
</evidence>
<evidence type="ECO:0000256" key="7">
    <source>
        <dbReference type="ARBA" id="ARBA00023136"/>
    </source>
</evidence>
<dbReference type="SUPFAM" id="SSF141729">
    <property type="entry name" value="FimD N-terminal domain-like"/>
    <property type="match status" value="1"/>
</dbReference>
<evidence type="ECO:0000313" key="12">
    <source>
        <dbReference type="EMBL" id="ABG13778.1"/>
    </source>
</evidence>
<evidence type="ECO:0000256" key="1">
    <source>
        <dbReference type="ARBA" id="ARBA00004571"/>
    </source>
</evidence>
<keyword evidence="8 9" id="KW-0998">Cell outer membrane</keyword>
<dbReference type="AlphaFoldDB" id="A0A0E1NQ26"/>
<dbReference type="GeneID" id="57976869"/>
<proteinExistence type="inferred from homology"/>
<dbReference type="InterPro" id="IPR018030">
    <property type="entry name" value="Fimbrial_membr_usher_CS"/>
</dbReference>
<dbReference type="GO" id="GO:0009279">
    <property type="term" value="C:cell outer membrane"/>
    <property type="evidence" value="ECO:0007669"/>
    <property type="project" value="UniProtKB-SubCell"/>
</dbReference>
<evidence type="ECO:0000256" key="4">
    <source>
        <dbReference type="ARBA" id="ARBA00022452"/>
    </source>
</evidence>
<keyword evidence="3 9" id="KW-0813">Transport</keyword>